<dbReference type="Gene3D" id="3.40.50.2300">
    <property type="match status" value="1"/>
</dbReference>
<protein>
    <submittedName>
        <fullName evidence="6">Transcriptional regulatory protein SrrA</fullName>
    </submittedName>
</protein>
<keyword evidence="2" id="KW-0902">Two-component regulatory system</keyword>
<feature type="domain" description="Response regulatory" evidence="5">
    <location>
        <begin position="6"/>
        <end position="123"/>
    </location>
</feature>
<dbReference type="InterPro" id="IPR011006">
    <property type="entry name" value="CheY-like_superfamily"/>
</dbReference>
<dbReference type="InterPro" id="IPR001789">
    <property type="entry name" value="Sig_transdc_resp-reg_receiver"/>
</dbReference>
<sequence>MSNSPAILIIEDDPVFRRVLSFTLSKAGFAVETASDGEKGYERLMRGGIDFLVTDYQMPICSGLQLLERLDNVPGYKRPNAILCTAKGLELDGEALRNRFRLTAILHKPFSPRKLSELVVDALASSQEEGVAETTAPIAPPVNTSPVNTPFGPPLSIDASTETPTLGVE</sequence>
<dbReference type="GO" id="GO:0000160">
    <property type="term" value="P:phosphorelay signal transduction system"/>
    <property type="evidence" value="ECO:0007669"/>
    <property type="project" value="UniProtKB-KW"/>
</dbReference>
<proteinExistence type="predicted"/>
<evidence type="ECO:0000256" key="3">
    <source>
        <dbReference type="PROSITE-ProRule" id="PRU00169"/>
    </source>
</evidence>
<organism evidence="6 7">
    <name type="scientific">Stieleria varia</name>
    <dbReference type="NCBI Taxonomy" id="2528005"/>
    <lineage>
        <taxon>Bacteria</taxon>
        <taxon>Pseudomonadati</taxon>
        <taxon>Planctomycetota</taxon>
        <taxon>Planctomycetia</taxon>
        <taxon>Pirellulales</taxon>
        <taxon>Pirellulaceae</taxon>
        <taxon>Stieleria</taxon>
    </lineage>
</organism>
<dbReference type="PROSITE" id="PS50110">
    <property type="entry name" value="RESPONSE_REGULATORY"/>
    <property type="match status" value="1"/>
</dbReference>
<feature type="compositionally biased region" description="Polar residues" evidence="4">
    <location>
        <begin position="158"/>
        <end position="169"/>
    </location>
</feature>
<dbReference type="PANTHER" id="PTHR44591:SF14">
    <property type="entry name" value="PROTEIN PILG"/>
    <property type="match status" value="1"/>
</dbReference>
<gene>
    <name evidence="6" type="primary">srrA</name>
    <name evidence="6" type="ORF">Pla52n_58130</name>
</gene>
<evidence type="ECO:0000313" key="7">
    <source>
        <dbReference type="Proteomes" id="UP000320176"/>
    </source>
</evidence>
<dbReference type="Pfam" id="PF00072">
    <property type="entry name" value="Response_reg"/>
    <property type="match status" value="1"/>
</dbReference>
<reference evidence="6 7" key="1">
    <citation type="submission" date="2019-02" db="EMBL/GenBank/DDBJ databases">
        <title>Deep-cultivation of Planctomycetes and their phenomic and genomic characterization uncovers novel biology.</title>
        <authorList>
            <person name="Wiegand S."/>
            <person name="Jogler M."/>
            <person name="Boedeker C."/>
            <person name="Pinto D."/>
            <person name="Vollmers J."/>
            <person name="Rivas-Marin E."/>
            <person name="Kohn T."/>
            <person name="Peeters S.H."/>
            <person name="Heuer A."/>
            <person name="Rast P."/>
            <person name="Oberbeckmann S."/>
            <person name="Bunk B."/>
            <person name="Jeske O."/>
            <person name="Meyerdierks A."/>
            <person name="Storesund J.E."/>
            <person name="Kallscheuer N."/>
            <person name="Luecker S."/>
            <person name="Lage O.M."/>
            <person name="Pohl T."/>
            <person name="Merkel B.J."/>
            <person name="Hornburger P."/>
            <person name="Mueller R.-W."/>
            <person name="Bruemmer F."/>
            <person name="Labrenz M."/>
            <person name="Spormann A.M."/>
            <person name="Op Den Camp H."/>
            <person name="Overmann J."/>
            <person name="Amann R."/>
            <person name="Jetten M.S.M."/>
            <person name="Mascher T."/>
            <person name="Medema M.H."/>
            <person name="Devos D.P."/>
            <person name="Kaster A.-K."/>
            <person name="Ovreas L."/>
            <person name="Rohde M."/>
            <person name="Galperin M.Y."/>
            <person name="Jogler C."/>
        </authorList>
    </citation>
    <scope>NUCLEOTIDE SEQUENCE [LARGE SCALE GENOMIC DNA]</scope>
    <source>
        <strain evidence="6 7">Pla52n</strain>
    </source>
</reference>
<feature type="region of interest" description="Disordered" evidence="4">
    <location>
        <begin position="130"/>
        <end position="169"/>
    </location>
</feature>
<feature type="modified residue" description="4-aspartylphosphate" evidence="3">
    <location>
        <position position="55"/>
    </location>
</feature>
<accession>A0A5C6A291</accession>
<dbReference type="Proteomes" id="UP000320176">
    <property type="component" value="Unassembled WGS sequence"/>
</dbReference>
<evidence type="ECO:0000256" key="2">
    <source>
        <dbReference type="ARBA" id="ARBA00023012"/>
    </source>
</evidence>
<evidence type="ECO:0000256" key="4">
    <source>
        <dbReference type="SAM" id="MobiDB-lite"/>
    </source>
</evidence>
<evidence type="ECO:0000313" key="6">
    <source>
        <dbReference type="EMBL" id="TWT93984.1"/>
    </source>
</evidence>
<dbReference type="SUPFAM" id="SSF52172">
    <property type="entry name" value="CheY-like"/>
    <property type="match status" value="1"/>
</dbReference>
<dbReference type="PANTHER" id="PTHR44591">
    <property type="entry name" value="STRESS RESPONSE REGULATOR PROTEIN 1"/>
    <property type="match status" value="1"/>
</dbReference>
<dbReference type="InterPro" id="IPR050595">
    <property type="entry name" value="Bact_response_regulator"/>
</dbReference>
<keyword evidence="1 3" id="KW-0597">Phosphoprotein</keyword>
<comment type="caution">
    <text evidence="6">The sequence shown here is derived from an EMBL/GenBank/DDBJ whole genome shotgun (WGS) entry which is preliminary data.</text>
</comment>
<dbReference type="SMART" id="SM00448">
    <property type="entry name" value="REC"/>
    <property type="match status" value="1"/>
</dbReference>
<dbReference type="AlphaFoldDB" id="A0A5C6A291"/>
<evidence type="ECO:0000259" key="5">
    <source>
        <dbReference type="PROSITE" id="PS50110"/>
    </source>
</evidence>
<dbReference type="EMBL" id="SJPN01000008">
    <property type="protein sequence ID" value="TWT93984.1"/>
    <property type="molecule type" value="Genomic_DNA"/>
</dbReference>
<name>A0A5C6A291_9BACT</name>
<evidence type="ECO:0000256" key="1">
    <source>
        <dbReference type="ARBA" id="ARBA00022553"/>
    </source>
</evidence>
<keyword evidence="7" id="KW-1185">Reference proteome</keyword>
<dbReference type="RefSeq" id="WP_197454997.1">
    <property type="nucleotide sequence ID" value="NZ_CP151726.1"/>
</dbReference>